<reference evidence="3" key="1">
    <citation type="journal article" date="2013" name="Genetics">
        <title>The draft genome and transcriptome of Panagrellus redivivus are shaped by the harsh demands of a free-living lifestyle.</title>
        <authorList>
            <person name="Srinivasan J."/>
            <person name="Dillman A.R."/>
            <person name="Macchietto M.G."/>
            <person name="Heikkinen L."/>
            <person name="Lakso M."/>
            <person name="Fracchia K.M."/>
            <person name="Antoshechkin I."/>
            <person name="Mortazavi A."/>
            <person name="Wong G."/>
            <person name="Sternberg P.W."/>
        </authorList>
    </citation>
    <scope>NUCLEOTIDE SEQUENCE [LARGE SCALE GENOMIC DNA]</scope>
    <source>
        <strain evidence="3">MT8872</strain>
    </source>
</reference>
<evidence type="ECO:0000313" key="3">
    <source>
        <dbReference type="Proteomes" id="UP000492821"/>
    </source>
</evidence>
<evidence type="ECO:0000256" key="2">
    <source>
        <dbReference type="ARBA" id="ARBA00013846"/>
    </source>
</evidence>
<reference evidence="4" key="2">
    <citation type="submission" date="2020-10" db="UniProtKB">
        <authorList>
            <consortium name="WormBaseParasite"/>
        </authorList>
    </citation>
    <scope>IDENTIFICATION</scope>
</reference>
<dbReference type="Proteomes" id="UP000492821">
    <property type="component" value="Unassembled WGS sequence"/>
</dbReference>
<organism evidence="3 4">
    <name type="scientific">Panagrellus redivivus</name>
    <name type="common">Microworm</name>
    <dbReference type="NCBI Taxonomy" id="6233"/>
    <lineage>
        <taxon>Eukaryota</taxon>
        <taxon>Metazoa</taxon>
        <taxon>Ecdysozoa</taxon>
        <taxon>Nematoda</taxon>
        <taxon>Chromadorea</taxon>
        <taxon>Rhabditida</taxon>
        <taxon>Tylenchina</taxon>
        <taxon>Panagrolaimomorpha</taxon>
        <taxon>Panagrolaimoidea</taxon>
        <taxon>Panagrolaimidae</taxon>
        <taxon>Panagrellus</taxon>
    </lineage>
</organism>
<evidence type="ECO:0000313" key="4">
    <source>
        <dbReference type="WBParaSite" id="Pan_g8694.t1"/>
    </source>
</evidence>
<dbReference type="GO" id="GO:0005739">
    <property type="term" value="C:mitochondrion"/>
    <property type="evidence" value="ECO:0007669"/>
    <property type="project" value="TreeGrafter"/>
</dbReference>
<comment type="similarity">
    <text evidence="1">Belongs to the FMC1 family.</text>
</comment>
<dbReference type="PANTHER" id="PTHR31716:SF1">
    <property type="entry name" value="PROTEIN FMC1 HOMOLOG"/>
    <property type="match status" value="1"/>
</dbReference>
<keyword evidence="3" id="KW-1185">Reference proteome</keyword>
<sequence>MSTAERSSKAIPIFRKIVAELRRSKGKLSRDSPEFRFLTEQMRGHQVTSKILCKGSNEVEHIAASYATYLHSTRQLAELQHRYKGGEKTVQEAANIVGLQIPERKEY</sequence>
<evidence type="ECO:0000256" key="1">
    <source>
        <dbReference type="ARBA" id="ARBA00009058"/>
    </source>
</evidence>
<dbReference type="InterPro" id="IPR037667">
    <property type="entry name" value="FMC1_homologue"/>
</dbReference>
<name>A0A7E4WAS5_PANRE</name>
<dbReference type="AlphaFoldDB" id="A0A7E4WAS5"/>
<accession>A0A7E4WAS5</accession>
<protein>
    <recommendedName>
        <fullName evidence="2">Protein FMC1 homolog</fullName>
    </recommendedName>
</protein>
<dbReference type="PANTHER" id="PTHR31716">
    <property type="entry name" value="PROTEIN FMC1 HOMOLOG"/>
    <property type="match status" value="1"/>
</dbReference>
<dbReference type="WBParaSite" id="Pan_g8694.t1">
    <property type="protein sequence ID" value="Pan_g8694.t1"/>
    <property type="gene ID" value="Pan_g8694"/>
</dbReference>
<proteinExistence type="inferred from homology"/>